<dbReference type="SMART" id="SM00249">
    <property type="entry name" value="PHD"/>
    <property type="match status" value="4"/>
</dbReference>
<proteinExistence type="predicted"/>
<evidence type="ECO:0000259" key="5">
    <source>
        <dbReference type="PROSITE" id="PS50081"/>
    </source>
</evidence>
<dbReference type="Pfam" id="PF03107">
    <property type="entry name" value="C1_2"/>
    <property type="match status" value="6"/>
</dbReference>
<evidence type="ECO:0000256" key="2">
    <source>
        <dbReference type="ARBA" id="ARBA00022737"/>
    </source>
</evidence>
<dbReference type="OrthoDB" id="938199at2759"/>
<dbReference type="PANTHER" id="PTHR32410:SF211">
    <property type="entry name" value="CYSTEINE_HISTIDINE-RICH C1 DOMAIN FAMILY PROTEIN"/>
    <property type="match status" value="1"/>
</dbReference>
<dbReference type="InterPro" id="IPR004146">
    <property type="entry name" value="DC1"/>
</dbReference>
<dbReference type="InterPro" id="IPR001965">
    <property type="entry name" value="Znf_PHD"/>
</dbReference>
<accession>A0A9W3DQG2</accession>
<organism evidence="6 7">
    <name type="scientific">Raphanus sativus</name>
    <name type="common">Radish</name>
    <name type="synonym">Raphanus raphanistrum var. sativus</name>
    <dbReference type="NCBI Taxonomy" id="3726"/>
    <lineage>
        <taxon>Eukaryota</taxon>
        <taxon>Viridiplantae</taxon>
        <taxon>Streptophyta</taxon>
        <taxon>Embryophyta</taxon>
        <taxon>Tracheophyta</taxon>
        <taxon>Spermatophyta</taxon>
        <taxon>Magnoliopsida</taxon>
        <taxon>eudicotyledons</taxon>
        <taxon>Gunneridae</taxon>
        <taxon>Pentapetalae</taxon>
        <taxon>rosids</taxon>
        <taxon>malvids</taxon>
        <taxon>Brassicales</taxon>
        <taxon>Brassicaceae</taxon>
        <taxon>Brassiceae</taxon>
        <taxon>Raphanus</taxon>
    </lineage>
</organism>
<keyword evidence="3" id="KW-0863">Zinc-finger</keyword>
<evidence type="ECO:0000256" key="3">
    <source>
        <dbReference type="ARBA" id="ARBA00022771"/>
    </source>
</evidence>
<feature type="domain" description="Phorbol-ester/DAG-type" evidence="5">
    <location>
        <begin position="72"/>
        <end position="121"/>
    </location>
</feature>
<dbReference type="PANTHER" id="PTHR32410">
    <property type="entry name" value="CYSTEINE/HISTIDINE-RICH C1 DOMAIN FAMILY PROTEIN"/>
    <property type="match status" value="1"/>
</dbReference>
<evidence type="ECO:0000313" key="7">
    <source>
        <dbReference type="RefSeq" id="XP_056865987.1"/>
    </source>
</evidence>
<dbReference type="AlphaFoldDB" id="A0A9W3DQG2"/>
<dbReference type="GO" id="GO:0008270">
    <property type="term" value="F:zinc ion binding"/>
    <property type="evidence" value="ECO:0007669"/>
    <property type="project" value="UniProtKB-KW"/>
</dbReference>
<dbReference type="SMART" id="SM00109">
    <property type="entry name" value="C1"/>
    <property type="match status" value="4"/>
</dbReference>
<dbReference type="KEGG" id="rsz:108850152"/>
<keyword evidence="6" id="KW-1185">Reference proteome</keyword>
<dbReference type="SUPFAM" id="SSF57889">
    <property type="entry name" value="Cysteine-rich domain"/>
    <property type="match status" value="5"/>
</dbReference>
<sequence>MEVSAALKLPIHKHPLYPSTRFLYARCEGCRVRGHIYGGYCCNNSGCYNNANPGGWFHKECGESPSEINHPSHPEHPLTFNAKTGYKRCHLCGRLIRSGYCCGICHFVIDMACAQKLPPPPAIEHPMFHEHSLVRTKEAPLMDPCEICKSHIEEGYPYECLTCKDVFHLDCVNHSREVNHSSHSSHVLEFFTSESLPENAEKTCVLCGEESEHVLYHCSKCNFSICIYCKKNPPPLTVQHTKTHRHKLSLLSRRVSFTCNVCGMQGDRSPYSCIQCSFLVHRDCIDLPRVININRHVHRISLTDHIGRGNLKCGVCHQSVDQYCGGYTCSTCPDFVVHSSCPTKHRVWDGVELEGIPEEEVIPPFEVVGDNLIKHFSHENHILRLESDVTTRDEKTRCEACVSPVGSDPIYSCEQCDFILHETCANLPRKKRLPFRNIQFKLYAPDMDSYEAFECYACKTMFSGFRYVAYRISIDVRCGKFSELESYDFHDHPAVYYNDKKASRRCRACHLRGEMSQHMLSCDDCDFALDFRCFNLPRVVKHKEDEPPLTLCYGEDPNGKYWCDICEGETNPKDWFYTCSHSGVTLHVQCVLGDFSFLMPRRMIKYRRYCKFEVVPNNHCSRPLCDCCQSRCIGPFFLKISNPEIIYICSEGCLKEKIIIPFIEVRSTIDKKKERSDLRLIKEKRENLSKVV</sequence>
<keyword evidence="4" id="KW-0862">Zinc</keyword>
<evidence type="ECO:0000313" key="6">
    <source>
        <dbReference type="Proteomes" id="UP000504610"/>
    </source>
</evidence>
<evidence type="ECO:0000256" key="1">
    <source>
        <dbReference type="ARBA" id="ARBA00022723"/>
    </source>
</evidence>
<dbReference type="Pfam" id="PF22926">
    <property type="entry name" value="C1-like_CT"/>
    <property type="match status" value="1"/>
</dbReference>
<dbReference type="RefSeq" id="XP_056865987.1">
    <property type="nucleotide sequence ID" value="XM_057010007.1"/>
</dbReference>
<reference evidence="6" key="1">
    <citation type="journal article" date="2019" name="Database">
        <title>The radish genome database (RadishGD): an integrated information resource for radish genomics.</title>
        <authorList>
            <person name="Yu H.J."/>
            <person name="Baek S."/>
            <person name="Lee Y.J."/>
            <person name="Cho A."/>
            <person name="Mun J.H."/>
        </authorList>
    </citation>
    <scope>NUCLEOTIDE SEQUENCE [LARGE SCALE GENOMIC DNA]</scope>
    <source>
        <strain evidence="6">cv. WK10039</strain>
    </source>
</reference>
<dbReference type="InterPro" id="IPR046349">
    <property type="entry name" value="C1-like_sf"/>
</dbReference>
<keyword evidence="1" id="KW-0479">Metal-binding</keyword>
<name>A0A9W3DQG2_RAPSA</name>
<gene>
    <name evidence="7" type="primary">LOC108850152</name>
</gene>
<protein>
    <submittedName>
        <fullName evidence="7">Uncharacterized protein LOC108850152</fullName>
    </submittedName>
</protein>
<reference evidence="7" key="2">
    <citation type="submission" date="2025-08" db="UniProtKB">
        <authorList>
            <consortium name="RefSeq"/>
        </authorList>
    </citation>
    <scope>IDENTIFICATION</scope>
    <source>
        <tissue evidence="7">Leaf</tissue>
    </source>
</reference>
<dbReference type="GeneID" id="108850152"/>
<keyword evidence="2" id="KW-0677">Repeat</keyword>
<evidence type="ECO:0000256" key="4">
    <source>
        <dbReference type="ARBA" id="ARBA00022833"/>
    </source>
</evidence>
<dbReference type="InterPro" id="IPR053192">
    <property type="entry name" value="Vacuole_Formation_Reg"/>
</dbReference>
<dbReference type="PROSITE" id="PS50081">
    <property type="entry name" value="ZF_DAG_PE_2"/>
    <property type="match status" value="1"/>
</dbReference>
<dbReference type="InterPro" id="IPR002219">
    <property type="entry name" value="PKC_DAG/PE"/>
</dbReference>
<dbReference type="InterPro" id="IPR054483">
    <property type="entry name" value="DC1-like_CT"/>
</dbReference>
<dbReference type="Proteomes" id="UP000504610">
    <property type="component" value="Chromosome 4"/>
</dbReference>